<dbReference type="GO" id="GO:0003977">
    <property type="term" value="F:UDP-N-acetylglucosamine diphosphorylase activity"/>
    <property type="evidence" value="ECO:0007669"/>
    <property type="project" value="UniProtKB-UniRule"/>
</dbReference>
<feature type="binding site" evidence="18">
    <location>
        <position position="337"/>
    </location>
    <ligand>
        <name>UDP-N-acetyl-alpha-D-glucosamine</name>
        <dbReference type="ChEBI" id="CHEBI:57705"/>
    </ligand>
</feature>
<dbReference type="InterPro" id="IPR018357">
    <property type="entry name" value="Hexapep_transf_CS"/>
</dbReference>
<evidence type="ECO:0000256" key="3">
    <source>
        <dbReference type="ARBA" id="ARBA00007947"/>
    </source>
</evidence>
<evidence type="ECO:0000313" key="20">
    <source>
        <dbReference type="EMBL" id="MBB6352440.1"/>
    </source>
</evidence>
<dbReference type="InterPro" id="IPR011004">
    <property type="entry name" value="Trimer_LpxA-like_sf"/>
</dbReference>
<keyword evidence="21" id="KW-1185">Reference proteome</keyword>
<feature type="region of interest" description="Pyrophosphorylase" evidence="18">
    <location>
        <begin position="1"/>
        <end position="232"/>
    </location>
</feature>
<dbReference type="InterPro" id="IPR025877">
    <property type="entry name" value="MobA-like_NTP_Trfase"/>
</dbReference>
<feature type="binding site" evidence="18">
    <location>
        <position position="144"/>
    </location>
    <ligand>
        <name>UDP-N-acetyl-alpha-D-glucosamine</name>
        <dbReference type="ChEBI" id="CHEBI:57705"/>
    </ligand>
</feature>
<dbReference type="NCBIfam" id="NF010933">
    <property type="entry name" value="PRK14353.1"/>
    <property type="match status" value="1"/>
</dbReference>
<keyword evidence="6 18" id="KW-0548">Nucleotidyltransferase</keyword>
<dbReference type="Gene3D" id="3.90.550.10">
    <property type="entry name" value="Spore Coat Polysaccharide Biosynthesis Protein SpsA, Chain A"/>
    <property type="match status" value="1"/>
</dbReference>
<feature type="region of interest" description="N-acetyltransferase" evidence="18">
    <location>
        <begin position="254"/>
        <end position="455"/>
    </location>
</feature>
<dbReference type="UniPathway" id="UPA00973"/>
<comment type="similarity">
    <text evidence="3 18">In the N-terminal section; belongs to the N-acetylglucosamine-1-phosphate uridyltransferase family.</text>
</comment>
<dbReference type="InterPro" id="IPR001451">
    <property type="entry name" value="Hexapep"/>
</dbReference>
<dbReference type="GO" id="GO:0019134">
    <property type="term" value="F:glucosamine-1-phosphate N-acetyltransferase activity"/>
    <property type="evidence" value="ECO:0007669"/>
    <property type="project" value="UniProtKB-UniRule"/>
</dbReference>
<dbReference type="GO" id="GO:0000287">
    <property type="term" value="F:magnesium ion binding"/>
    <property type="evidence" value="ECO:0007669"/>
    <property type="project" value="UniProtKB-UniRule"/>
</dbReference>
<keyword evidence="11 18" id="KW-0573">Peptidoglycan synthesis</keyword>
<feature type="binding site" evidence="18">
    <location>
        <position position="352"/>
    </location>
    <ligand>
        <name>UDP-N-acetyl-alpha-D-glucosamine</name>
        <dbReference type="ChEBI" id="CHEBI:57705"/>
    </ligand>
</feature>
<evidence type="ECO:0000256" key="13">
    <source>
        <dbReference type="ARBA" id="ARBA00023315"/>
    </source>
</evidence>
<dbReference type="HAMAP" id="MF_01631">
    <property type="entry name" value="GlmU"/>
    <property type="match status" value="1"/>
</dbReference>
<reference evidence="20 21" key="1">
    <citation type="submission" date="2020-08" db="EMBL/GenBank/DDBJ databases">
        <title>Genomic Encyclopedia of Type Strains, Phase IV (KMG-IV): sequencing the most valuable type-strain genomes for metagenomic binning, comparative biology and taxonomic classification.</title>
        <authorList>
            <person name="Goeker M."/>
        </authorList>
    </citation>
    <scope>NUCLEOTIDE SEQUENCE [LARGE SCALE GENOMIC DNA]</scope>
    <source>
        <strain evidence="20 21">DSM 7051</strain>
    </source>
</reference>
<evidence type="ECO:0000313" key="21">
    <source>
        <dbReference type="Proteomes" id="UP000536262"/>
    </source>
</evidence>
<evidence type="ECO:0000256" key="15">
    <source>
        <dbReference type="ARBA" id="ARBA00048247"/>
    </source>
</evidence>
<comment type="pathway">
    <text evidence="18">Nucleotide-sugar biosynthesis; UDP-N-acetyl-alpha-D-glucosamine biosynthesis; UDP-N-acetyl-alpha-D-glucosamine from N-acetyl-alpha-D-glucosamine 1-phosphate: step 1/1.</text>
</comment>
<dbReference type="UniPathway" id="UPA00113">
    <property type="reaction ID" value="UER00532"/>
</dbReference>
<proteinExistence type="inferred from homology"/>
<dbReference type="EC" id="2.7.7.23" evidence="18"/>
<dbReference type="AlphaFoldDB" id="A0A7X0KI59"/>
<keyword evidence="8 18" id="KW-0677">Repeat</keyword>
<comment type="cofactor">
    <cofactor evidence="18">
        <name>Mg(2+)</name>
        <dbReference type="ChEBI" id="CHEBI:18420"/>
    </cofactor>
    <text evidence="18">Binds 1 Mg(2+) ion per subunit.</text>
</comment>
<evidence type="ECO:0000256" key="10">
    <source>
        <dbReference type="ARBA" id="ARBA00022960"/>
    </source>
</evidence>
<evidence type="ECO:0000256" key="7">
    <source>
        <dbReference type="ARBA" id="ARBA00022723"/>
    </source>
</evidence>
<dbReference type="GO" id="GO:0009245">
    <property type="term" value="P:lipid A biosynthetic process"/>
    <property type="evidence" value="ECO:0007669"/>
    <property type="project" value="UniProtKB-UniRule"/>
</dbReference>
<feature type="binding site" evidence="18">
    <location>
        <position position="25"/>
    </location>
    <ligand>
        <name>UDP-N-acetyl-alpha-D-glucosamine</name>
        <dbReference type="ChEBI" id="CHEBI:57705"/>
    </ligand>
</feature>
<evidence type="ECO:0000256" key="1">
    <source>
        <dbReference type="ARBA" id="ARBA00004496"/>
    </source>
</evidence>
<dbReference type="GO" id="GO:0008360">
    <property type="term" value="P:regulation of cell shape"/>
    <property type="evidence" value="ECO:0007669"/>
    <property type="project" value="UniProtKB-KW"/>
</dbReference>
<dbReference type="Gene3D" id="2.160.10.10">
    <property type="entry name" value="Hexapeptide repeat proteins"/>
    <property type="match status" value="1"/>
</dbReference>
<feature type="binding site" evidence="18">
    <location>
        <position position="391"/>
    </location>
    <ligand>
        <name>acetyl-CoA</name>
        <dbReference type="ChEBI" id="CHEBI:57288"/>
    </ligand>
</feature>
<dbReference type="GO" id="GO:0016020">
    <property type="term" value="C:membrane"/>
    <property type="evidence" value="ECO:0007669"/>
    <property type="project" value="GOC"/>
</dbReference>
<dbReference type="InterPro" id="IPR005882">
    <property type="entry name" value="Bifunctional_GlmU"/>
</dbReference>
<dbReference type="GO" id="GO:0000902">
    <property type="term" value="P:cell morphogenesis"/>
    <property type="evidence" value="ECO:0007669"/>
    <property type="project" value="UniProtKB-UniRule"/>
</dbReference>
<keyword evidence="4 18" id="KW-0963">Cytoplasm</keyword>
<feature type="binding site" evidence="18">
    <location>
        <position position="78"/>
    </location>
    <ligand>
        <name>UDP-N-acetyl-alpha-D-glucosamine</name>
        <dbReference type="ChEBI" id="CHEBI:57705"/>
    </ligand>
</feature>
<feature type="binding site" evidence="18">
    <location>
        <position position="366"/>
    </location>
    <ligand>
        <name>acetyl-CoA</name>
        <dbReference type="ChEBI" id="CHEBI:57288"/>
    </ligand>
</feature>
<feature type="binding site" evidence="18">
    <location>
        <begin position="83"/>
        <end position="84"/>
    </location>
    <ligand>
        <name>UDP-N-acetyl-alpha-D-glucosamine</name>
        <dbReference type="ChEBI" id="CHEBI:57705"/>
    </ligand>
</feature>
<dbReference type="EC" id="2.3.1.157" evidence="18"/>
<feature type="binding site" evidence="18">
    <location>
        <position position="158"/>
    </location>
    <ligand>
        <name>UDP-N-acetyl-alpha-D-glucosamine</name>
        <dbReference type="ChEBI" id="CHEBI:57705"/>
    </ligand>
</feature>
<accession>A0A7X0KI59</accession>
<feature type="active site" description="Proton acceptor" evidence="18">
    <location>
        <position position="349"/>
    </location>
</feature>
<dbReference type="PANTHER" id="PTHR43584:SF3">
    <property type="entry name" value="BIFUNCTIONAL PROTEIN GLMU"/>
    <property type="match status" value="1"/>
</dbReference>
<keyword evidence="10 18" id="KW-0133">Cell shape</keyword>
<dbReference type="Proteomes" id="UP000536262">
    <property type="component" value="Unassembled WGS sequence"/>
</dbReference>
<feature type="binding site" evidence="18">
    <location>
        <position position="230"/>
    </location>
    <ligand>
        <name>UDP-N-acetyl-alpha-D-glucosamine</name>
        <dbReference type="ChEBI" id="CHEBI:57705"/>
    </ligand>
</feature>
<feature type="binding site" evidence="18">
    <location>
        <position position="409"/>
    </location>
    <ligand>
        <name>acetyl-CoA</name>
        <dbReference type="ChEBI" id="CHEBI:57288"/>
    </ligand>
</feature>
<keyword evidence="7 18" id="KW-0479">Metal-binding</keyword>
<evidence type="ECO:0000256" key="2">
    <source>
        <dbReference type="ARBA" id="ARBA00007707"/>
    </source>
</evidence>
<evidence type="ECO:0000256" key="11">
    <source>
        <dbReference type="ARBA" id="ARBA00022984"/>
    </source>
</evidence>
<protein>
    <recommendedName>
        <fullName evidence="18">Bifunctional protein GlmU</fullName>
    </recommendedName>
    <domain>
        <recommendedName>
            <fullName evidence="18">UDP-N-acetylglucosamine pyrophosphorylase</fullName>
            <ecNumber evidence="18">2.7.7.23</ecNumber>
        </recommendedName>
        <alternativeName>
            <fullName evidence="18">N-acetylglucosamine-1-phosphate uridyltransferase</fullName>
        </alternativeName>
    </domain>
    <domain>
        <recommendedName>
            <fullName evidence="18">Glucosamine-1-phosphate N-acetyltransferase</fullName>
            <ecNumber evidence="18">2.3.1.157</ecNumber>
        </recommendedName>
    </domain>
</protein>
<keyword evidence="14 18" id="KW-0961">Cell wall biogenesis/degradation</keyword>
<dbReference type="GO" id="GO:0006048">
    <property type="term" value="P:UDP-N-acetylglucosamine biosynthetic process"/>
    <property type="evidence" value="ECO:0007669"/>
    <property type="project" value="UniProtKB-UniPathway"/>
</dbReference>
<feature type="binding site" evidence="18">
    <location>
        <position position="173"/>
    </location>
    <ligand>
        <name>UDP-N-acetyl-alpha-D-glucosamine</name>
        <dbReference type="ChEBI" id="CHEBI:57705"/>
    </ligand>
</feature>
<comment type="function">
    <text evidence="17 18">Catalyzes the last two sequential reactions in the de novo biosynthetic pathway for UDP-N-acetylglucosamine (UDP-GlcNAc). The C-terminal domain catalyzes the transfer of acetyl group from acetyl coenzyme A to glucosamine-1-phosphate (GlcN-1-P) to produce N-acetylglucosamine-1-phosphate (GlcNAc-1-P), which is converted into UDP-GlcNAc by the transfer of uridine 5-monophosphate (from uridine 5-triphosphate), a reaction catalyzed by the N-terminal domain.</text>
</comment>
<dbReference type="PANTHER" id="PTHR43584">
    <property type="entry name" value="NUCLEOTIDYL TRANSFERASE"/>
    <property type="match status" value="1"/>
</dbReference>
<keyword evidence="13 18" id="KW-0012">Acyltransferase</keyword>
<dbReference type="RefSeq" id="WP_184697238.1">
    <property type="nucleotide sequence ID" value="NZ_BAABEG010000001.1"/>
</dbReference>
<dbReference type="InterPro" id="IPR038009">
    <property type="entry name" value="GlmU_C_LbH"/>
</dbReference>
<dbReference type="GO" id="GO:0005737">
    <property type="term" value="C:cytoplasm"/>
    <property type="evidence" value="ECO:0007669"/>
    <property type="project" value="UniProtKB-SubCell"/>
</dbReference>
<feature type="binding site" evidence="18">
    <location>
        <position position="108"/>
    </location>
    <ligand>
        <name>Mg(2+)</name>
        <dbReference type="ChEBI" id="CHEBI:18420"/>
    </ligand>
</feature>
<dbReference type="Pfam" id="PF12804">
    <property type="entry name" value="NTP_transf_3"/>
    <property type="match status" value="1"/>
</dbReference>
<dbReference type="NCBIfam" id="TIGR01173">
    <property type="entry name" value="glmU"/>
    <property type="match status" value="1"/>
</dbReference>
<evidence type="ECO:0000256" key="4">
    <source>
        <dbReference type="ARBA" id="ARBA00022490"/>
    </source>
</evidence>
<gene>
    <name evidence="18" type="primary">glmU</name>
    <name evidence="20" type="ORF">GGR00_000192</name>
</gene>
<comment type="catalytic activity">
    <reaction evidence="16 18">
        <text>N-acetyl-alpha-D-glucosamine 1-phosphate + UTP + H(+) = UDP-N-acetyl-alpha-D-glucosamine + diphosphate</text>
        <dbReference type="Rhea" id="RHEA:13509"/>
        <dbReference type="ChEBI" id="CHEBI:15378"/>
        <dbReference type="ChEBI" id="CHEBI:33019"/>
        <dbReference type="ChEBI" id="CHEBI:46398"/>
        <dbReference type="ChEBI" id="CHEBI:57705"/>
        <dbReference type="ChEBI" id="CHEBI:57776"/>
        <dbReference type="EC" id="2.7.7.23"/>
    </reaction>
</comment>
<evidence type="ECO:0000256" key="18">
    <source>
        <dbReference type="HAMAP-Rule" id="MF_01631"/>
    </source>
</evidence>
<evidence type="ECO:0000256" key="12">
    <source>
        <dbReference type="ARBA" id="ARBA00023268"/>
    </source>
</evidence>
<feature type="binding site" evidence="18">
    <location>
        <begin position="11"/>
        <end position="14"/>
    </location>
    <ligand>
        <name>UDP-N-acetyl-alpha-D-glucosamine</name>
        <dbReference type="ChEBI" id="CHEBI:57705"/>
    </ligand>
</feature>
<comment type="caution">
    <text evidence="18">Lacks conserved residue(s) required for the propagation of feature annotation.</text>
</comment>
<dbReference type="GO" id="GO:0009252">
    <property type="term" value="P:peptidoglycan biosynthetic process"/>
    <property type="evidence" value="ECO:0007669"/>
    <property type="project" value="UniProtKB-UniRule"/>
</dbReference>
<keyword evidence="5 18" id="KW-0808">Transferase</keyword>
<dbReference type="InterPro" id="IPR050065">
    <property type="entry name" value="GlmU-like"/>
</dbReference>
<dbReference type="GO" id="GO:0071555">
    <property type="term" value="P:cell wall organization"/>
    <property type="evidence" value="ECO:0007669"/>
    <property type="project" value="UniProtKB-KW"/>
</dbReference>
<dbReference type="InterPro" id="IPR029044">
    <property type="entry name" value="Nucleotide-diphossugar_trans"/>
</dbReference>
<dbReference type="EMBL" id="JACHOU010000001">
    <property type="protein sequence ID" value="MBB6352440.1"/>
    <property type="molecule type" value="Genomic_DNA"/>
</dbReference>
<dbReference type="Pfam" id="PF00132">
    <property type="entry name" value="Hexapep"/>
    <property type="match status" value="1"/>
</dbReference>
<evidence type="ECO:0000256" key="9">
    <source>
        <dbReference type="ARBA" id="ARBA00022842"/>
    </source>
</evidence>
<comment type="caution">
    <text evidence="20">The sequence shown here is derived from an EMBL/GenBank/DDBJ whole genome shotgun (WGS) entry which is preliminary data.</text>
</comment>
<evidence type="ECO:0000256" key="8">
    <source>
        <dbReference type="ARBA" id="ARBA00022737"/>
    </source>
</evidence>
<feature type="region of interest" description="Linker" evidence="18">
    <location>
        <begin position="233"/>
        <end position="253"/>
    </location>
</feature>
<feature type="binding site" evidence="18">
    <location>
        <position position="230"/>
    </location>
    <ligand>
        <name>Mg(2+)</name>
        <dbReference type="ChEBI" id="CHEBI:18420"/>
    </ligand>
</feature>
<evidence type="ECO:0000256" key="16">
    <source>
        <dbReference type="ARBA" id="ARBA00048493"/>
    </source>
</evidence>
<dbReference type="PROSITE" id="PS00101">
    <property type="entry name" value="HEXAPEP_TRANSFERASES"/>
    <property type="match status" value="1"/>
</dbReference>
<dbReference type="SUPFAM" id="SSF51161">
    <property type="entry name" value="Trimeric LpxA-like enzymes"/>
    <property type="match status" value="1"/>
</dbReference>
<keyword evidence="12 18" id="KW-0511">Multifunctional enzyme</keyword>
<feature type="domain" description="MobA-like NTP transferase" evidence="19">
    <location>
        <begin position="9"/>
        <end position="134"/>
    </location>
</feature>
<dbReference type="CDD" id="cd03353">
    <property type="entry name" value="LbH_GlmU_C"/>
    <property type="match status" value="1"/>
</dbReference>
<comment type="subcellular location">
    <subcellularLocation>
        <location evidence="1 18">Cytoplasm</location>
    </subcellularLocation>
</comment>
<dbReference type="CDD" id="cd02540">
    <property type="entry name" value="GT2_GlmU_N_bac"/>
    <property type="match status" value="1"/>
</dbReference>
<comment type="pathway">
    <text evidence="18">Bacterial outer membrane biogenesis; LPS lipid A biosynthesis.</text>
</comment>
<keyword evidence="9 18" id="KW-0460">Magnesium</keyword>
<comment type="similarity">
    <text evidence="2 18">In the C-terminal section; belongs to the transferase hexapeptide repeat family.</text>
</comment>
<feature type="binding site" evidence="18">
    <location>
        <position position="363"/>
    </location>
    <ligand>
        <name>UDP-N-acetyl-alpha-D-glucosamine</name>
        <dbReference type="ChEBI" id="CHEBI:57705"/>
    </ligand>
</feature>
<feature type="binding site" evidence="18">
    <location>
        <position position="319"/>
    </location>
    <ligand>
        <name>UDP-N-acetyl-alpha-D-glucosamine</name>
        <dbReference type="ChEBI" id="CHEBI:57705"/>
    </ligand>
</feature>
<evidence type="ECO:0000259" key="19">
    <source>
        <dbReference type="Pfam" id="PF12804"/>
    </source>
</evidence>
<evidence type="ECO:0000256" key="17">
    <source>
        <dbReference type="ARBA" id="ARBA00049628"/>
    </source>
</evidence>
<feature type="binding site" evidence="18">
    <location>
        <position position="426"/>
    </location>
    <ligand>
        <name>acetyl-CoA</name>
        <dbReference type="ChEBI" id="CHEBI:57288"/>
    </ligand>
</feature>
<feature type="binding site" evidence="18">
    <location>
        <begin position="372"/>
        <end position="373"/>
    </location>
    <ligand>
        <name>acetyl-CoA</name>
        <dbReference type="ChEBI" id="CHEBI:57288"/>
    </ligand>
</feature>
<dbReference type="SUPFAM" id="SSF53448">
    <property type="entry name" value="Nucleotide-diphospho-sugar transferases"/>
    <property type="match status" value="1"/>
</dbReference>
<comment type="catalytic activity">
    <reaction evidence="15 18">
        <text>alpha-D-glucosamine 1-phosphate + acetyl-CoA = N-acetyl-alpha-D-glucosamine 1-phosphate + CoA + H(+)</text>
        <dbReference type="Rhea" id="RHEA:13725"/>
        <dbReference type="ChEBI" id="CHEBI:15378"/>
        <dbReference type="ChEBI" id="CHEBI:57287"/>
        <dbReference type="ChEBI" id="CHEBI:57288"/>
        <dbReference type="ChEBI" id="CHEBI:57776"/>
        <dbReference type="ChEBI" id="CHEBI:58516"/>
        <dbReference type="EC" id="2.3.1.157"/>
    </reaction>
</comment>
<organism evidence="20 21">
    <name type="scientific">Aminobacter aganoensis</name>
    <dbReference type="NCBI Taxonomy" id="83264"/>
    <lineage>
        <taxon>Bacteria</taxon>
        <taxon>Pseudomonadati</taxon>
        <taxon>Pseudomonadota</taxon>
        <taxon>Alphaproteobacteria</taxon>
        <taxon>Hyphomicrobiales</taxon>
        <taxon>Phyllobacteriaceae</taxon>
        <taxon>Aminobacter</taxon>
    </lineage>
</organism>
<name>A0A7X0KI59_9HYPH</name>
<sequence length="455" mass="47422">MTSRTCLSIILAAGEGTRMKSTMPKVLHQIAGLAMVAHVARTAEAAGADGVALVVGHGGDQVKAAAERFAPGAKVFVQTERLGTAHAVLAARQAIASGHDDLLVMFGDTPLVEAESLALARQKLADGAAVVVIGFRPPNAAGYGRLIEKDGRLVAIREDKDCTDEERKIGFCNAGLMAVAGKHALDLLDKVGNANAKGEYYLTDIVEIADRAGLAVIATEASFESVLGINNRAELAEAEAIWQKRQRRQAMLEGATLIAPETVHFSHDTEIGADVLVEPNVWFGPGVKIADGATIHAFSHLEGTNVGPRAEVGPFARLRPGADLHEKAKVGNFCEVKKATVEKGAKVNHLTYIGDARVGAGANIGAGTITCNYDGYSKFFTDIGAGAFIGSNSSLVAPIVIGDGAYVASGSVITEEIPADALAFGRARQKTLPGKGKELRERFASAAAAKKAGAK</sequence>
<evidence type="ECO:0000256" key="5">
    <source>
        <dbReference type="ARBA" id="ARBA00022679"/>
    </source>
</evidence>
<evidence type="ECO:0000256" key="6">
    <source>
        <dbReference type="ARBA" id="ARBA00022695"/>
    </source>
</evidence>
<evidence type="ECO:0000256" key="14">
    <source>
        <dbReference type="ARBA" id="ARBA00023316"/>
    </source>
</evidence>
<comment type="pathway">
    <text evidence="18">Nucleotide-sugar biosynthesis; UDP-N-acetyl-alpha-D-glucosamine biosynthesis; N-acetyl-alpha-D-glucosamine 1-phosphate from alpha-D-glucosamine 6-phosphate (route II): step 2/2.</text>
</comment>
<comment type="subunit">
    <text evidence="18">Homotrimer.</text>
</comment>